<accession>A0A8J3QX43</accession>
<proteinExistence type="predicted"/>
<dbReference type="InterPro" id="IPR047789">
    <property type="entry name" value="CU044_5270-like"/>
</dbReference>
<reference evidence="3" key="1">
    <citation type="submission" date="2021-01" db="EMBL/GenBank/DDBJ databases">
        <title>Whole genome shotgun sequence of Rugosimonospora africana NBRC 104875.</title>
        <authorList>
            <person name="Komaki H."/>
            <person name="Tamura T."/>
        </authorList>
    </citation>
    <scope>NUCLEOTIDE SEQUENCE</scope>
    <source>
        <strain evidence="3">NBRC 104875</strain>
    </source>
</reference>
<gene>
    <name evidence="3" type="ORF">Raf01_72070</name>
</gene>
<evidence type="ECO:0008006" key="5">
    <source>
        <dbReference type="Google" id="ProtNLM"/>
    </source>
</evidence>
<protein>
    <recommendedName>
        <fullName evidence="5">CU044_5270 family protein</fullName>
    </recommendedName>
</protein>
<dbReference type="Proteomes" id="UP000642748">
    <property type="component" value="Unassembled WGS sequence"/>
</dbReference>
<dbReference type="RefSeq" id="WP_203922515.1">
    <property type="nucleotide sequence ID" value="NZ_BONZ01000076.1"/>
</dbReference>
<sequence>MFGERQIQTLLGPADPARDVTVPPAPCSPRELIARAEAAARDSAVAHRAGARRTRPSRRLVLIAAAAAVIAGAGTTAAVALRRDAGTATGTPNGTQLGPVLQPIAYQYETDPPPAASYLRTLAGQLTATPYDGHTGRYAYHDYKDWGGMEATSPEGYTMSYVEERRTWVAPDGSGRIRTTTLPPEFPDAASQRYYQQKLGGRPAVQPGRPYDDVPAGMAGPGQPLTSDRAELAQKLHVDEGGGATAKTIMDKYQAYIVPRAARAQILDILADLPGFVWRGQVTDRAGRAGVAVSFDDPQNDQQSIMIFDAHTGELYAHEIVSMRERRVAVYTLFLRYGYADQLG</sequence>
<dbReference type="AlphaFoldDB" id="A0A8J3QX43"/>
<feature type="transmembrane region" description="Helical" evidence="2">
    <location>
        <begin position="60"/>
        <end position="81"/>
    </location>
</feature>
<keyword evidence="2" id="KW-0472">Membrane</keyword>
<dbReference type="NCBIfam" id="NF038083">
    <property type="entry name" value="CU044_5270_fam"/>
    <property type="match status" value="1"/>
</dbReference>
<keyword evidence="4" id="KW-1185">Reference proteome</keyword>
<comment type="caution">
    <text evidence="3">The sequence shown here is derived from an EMBL/GenBank/DDBJ whole genome shotgun (WGS) entry which is preliminary data.</text>
</comment>
<name>A0A8J3QX43_9ACTN</name>
<keyword evidence="2" id="KW-0812">Transmembrane</keyword>
<evidence type="ECO:0000256" key="2">
    <source>
        <dbReference type="SAM" id="Phobius"/>
    </source>
</evidence>
<evidence type="ECO:0000256" key="1">
    <source>
        <dbReference type="SAM" id="MobiDB-lite"/>
    </source>
</evidence>
<evidence type="ECO:0000313" key="3">
    <source>
        <dbReference type="EMBL" id="GIH19035.1"/>
    </source>
</evidence>
<organism evidence="3 4">
    <name type="scientific">Rugosimonospora africana</name>
    <dbReference type="NCBI Taxonomy" id="556532"/>
    <lineage>
        <taxon>Bacteria</taxon>
        <taxon>Bacillati</taxon>
        <taxon>Actinomycetota</taxon>
        <taxon>Actinomycetes</taxon>
        <taxon>Micromonosporales</taxon>
        <taxon>Micromonosporaceae</taxon>
        <taxon>Rugosimonospora</taxon>
    </lineage>
</organism>
<feature type="region of interest" description="Disordered" evidence="1">
    <location>
        <begin position="1"/>
        <end position="20"/>
    </location>
</feature>
<evidence type="ECO:0000313" key="4">
    <source>
        <dbReference type="Proteomes" id="UP000642748"/>
    </source>
</evidence>
<dbReference type="EMBL" id="BONZ01000076">
    <property type="protein sequence ID" value="GIH19035.1"/>
    <property type="molecule type" value="Genomic_DNA"/>
</dbReference>
<keyword evidence="2" id="KW-1133">Transmembrane helix</keyword>